<dbReference type="Gene3D" id="2.40.70.10">
    <property type="entry name" value="Acid Proteases"/>
    <property type="match status" value="1"/>
</dbReference>
<proteinExistence type="predicted"/>
<dbReference type="SMART" id="SM00228">
    <property type="entry name" value="PDZ"/>
    <property type="match status" value="1"/>
</dbReference>
<protein>
    <recommendedName>
        <fullName evidence="2">PDZ domain-containing protein</fullName>
    </recommendedName>
</protein>
<dbReference type="InterPro" id="IPR041489">
    <property type="entry name" value="PDZ_6"/>
</dbReference>
<dbReference type="Pfam" id="PF17820">
    <property type="entry name" value="PDZ_6"/>
    <property type="match status" value="1"/>
</dbReference>
<dbReference type="EMBL" id="CP017478">
    <property type="protein sequence ID" value="AOW22013.1"/>
    <property type="molecule type" value="Genomic_DNA"/>
</dbReference>
<dbReference type="STRING" id="1850246.LPB138_04700"/>
<dbReference type="Proteomes" id="UP000176050">
    <property type="component" value="Chromosome"/>
</dbReference>
<dbReference type="SUPFAM" id="SSF50630">
    <property type="entry name" value="Acid proteases"/>
    <property type="match status" value="1"/>
</dbReference>
<feature type="domain" description="PDZ" evidence="2">
    <location>
        <begin position="367"/>
        <end position="435"/>
    </location>
</feature>
<dbReference type="Gene3D" id="2.30.42.10">
    <property type="match status" value="1"/>
</dbReference>
<dbReference type="KEGG" id="lul:LPB138_04700"/>
<evidence type="ECO:0000313" key="4">
    <source>
        <dbReference type="Proteomes" id="UP000176050"/>
    </source>
</evidence>
<evidence type="ECO:0000313" key="3">
    <source>
        <dbReference type="EMBL" id="AOW22013.1"/>
    </source>
</evidence>
<dbReference type="InterPro" id="IPR001478">
    <property type="entry name" value="PDZ"/>
</dbReference>
<feature type="transmembrane region" description="Helical" evidence="1">
    <location>
        <begin position="6"/>
        <end position="24"/>
    </location>
</feature>
<name>A0A1D8PBP7_9FLAO</name>
<keyword evidence="1" id="KW-0812">Transmembrane</keyword>
<evidence type="ECO:0000259" key="2">
    <source>
        <dbReference type="SMART" id="SM00228"/>
    </source>
</evidence>
<dbReference type="AlphaFoldDB" id="A0A1D8PBP7"/>
<sequence>MKLINLINRIFYIFWLSISVFFTYNINAQEFKLFGNTESETMSFKLINNLIILPVEVNGTKLTFLLDSGVSSPVIFNLTSSDSLKLIHTQKIQLRGLGEGEPVEALFSKNNRFKIGNVYGNNQDLYLIYNDKLDLSAKLGITVHGIIGYDLLKDFIVTINYITRKITFSKPEKYKYKKCRKCKTIDLEFLKNKPYVNAFIDFNTPVEKSMEVKLLIDSGGTDSLWLFEDDEIVIPENAFEDFIGEGVSGSIFGMRSKVKSFSLSSFEFKSPNVAYLDSLSSLHAKKVQGRNGSLGAEILRRFKIIFDYPNSKITLKKNSNFKDKFNYNMSGIEIMYDGKKLVKELNQTTFQIESDNSIGENNITFDYSYKFQLKPVYKIAYVRKNSPGELAGVREGDYLLKVNGRHSYNFKLTDIISKFYEKENDIVKLLIERNGKEIEVEFRLKNLLK</sequence>
<keyword evidence="1" id="KW-1133">Transmembrane helix</keyword>
<dbReference type="SUPFAM" id="SSF50156">
    <property type="entry name" value="PDZ domain-like"/>
    <property type="match status" value="1"/>
</dbReference>
<gene>
    <name evidence="3" type="ORF">LPB138_04700</name>
</gene>
<reference evidence="3 4" key="1">
    <citation type="submission" date="2016-10" db="EMBL/GenBank/DDBJ databases">
        <title>Lutibacter sp. LPB0138, isolated from marine gastropod.</title>
        <authorList>
            <person name="Kim E."/>
            <person name="Yi H."/>
        </authorList>
    </citation>
    <scope>NUCLEOTIDE SEQUENCE [LARGE SCALE GENOMIC DNA]</scope>
    <source>
        <strain evidence="3 4">LPB0138</strain>
    </source>
</reference>
<dbReference type="InterPro" id="IPR036034">
    <property type="entry name" value="PDZ_sf"/>
</dbReference>
<dbReference type="InterPro" id="IPR021109">
    <property type="entry name" value="Peptidase_aspartic_dom_sf"/>
</dbReference>
<organism evidence="3 4">
    <name type="scientific">Urechidicola croceus</name>
    <dbReference type="NCBI Taxonomy" id="1850246"/>
    <lineage>
        <taxon>Bacteria</taxon>
        <taxon>Pseudomonadati</taxon>
        <taxon>Bacteroidota</taxon>
        <taxon>Flavobacteriia</taxon>
        <taxon>Flavobacteriales</taxon>
        <taxon>Flavobacteriaceae</taxon>
        <taxon>Urechidicola</taxon>
    </lineage>
</organism>
<keyword evidence="4" id="KW-1185">Reference proteome</keyword>
<evidence type="ECO:0000256" key="1">
    <source>
        <dbReference type="SAM" id="Phobius"/>
    </source>
</evidence>
<dbReference type="Pfam" id="PF13650">
    <property type="entry name" value="Asp_protease_2"/>
    <property type="match status" value="1"/>
</dbReference>
<keyword evidence="1" id="KW-0472">Membrane</keyword>
<accession>A0A1D8PBP7</accession>